<protein>
    <submittedName>
        <fullName evidence="1">Uncharacterized protein</fullName>
    </submittedName>
</protein>
<dbReference type="Proteomes" id="UP000814033">
    <property type="component" value="Unassembled WGS sequence"/>
</dbReference>
<name>A0ACB8RPN5_9AGAM</name>
<reference evidence="1" key="2">
    <citation type="journal article" date="2022" name="New Phytol.">
        <title>Evolutionary transition to the ectomycorrhizal habit in the genomes of a hyperdiverse lineage of mushroom-forming fungi.</title>
        <authorList>
            <person name="Looney B."/>
            <person name="Miyauchi S."/>
            <person name="Morin E."/>
            <person name="Drula E."/>
            <person name="Courty P.E."/>
            <person name="Kohler A."/>
            <person name="Kuo A."/>
            <person name="LaButti K."/>
            <person name="Pangilinan J."/>
            <person name="Lipzen A."/>
            <person name="Riley R."/>
            <person name="Andreopoulos W."/>
            <person name="He G."/>
            <person name="Johnson J."/>
            <person name="Nolan M."/>
            <person name="Tritt A."/>
            <person name="Barry K.W."/>
            <person name="Grigoriev I.V."/>
            <person name="Nagy L.G."/>
            <person name="Hibbett D."/>
            <person name="Henrissat B."/>
            <person name="Matheny P.B."/>
            <person name="Labbe J."/>
            <person name="Martin F.M."/>
        </authorList>
    </citation>
    <scope>NUCLEOTIDE SEQUENCE</scope>
    <source>
        <strain evidence="1">FP105234-sp</strain>
    </source>
</reference>
<accession>A0ACB8RPN5</accession>
<sequence length="169" mass="18578">MSCTLLAMTTGRACWQGCTLSPQGSWRVPGAPNNATLCSDRDPHHLPVHPPFHAVQDTTRRPRRRLTEGELACHRAPEARMRDVVRRGLIPSMPRVELDGRGAHKIARSSGASKKCGLPSRYVHTHRCVFATISQCRCSSPDIRDAGVIHYAKHVKGQMISDSKRGGPA</sequence>
<reference evidence="1" key="1">
    <citation type="submission" date="2021-02" db="EMBL/GenBank/DDBJ databases">
        <authorList>
            <consortium name="DOE Joint Genome Institute"/>
            <person name="Ahrendt S."/>
            <person name="Looney B.P."/>
            <person name="Miyauchi S."/>
            <person name="Morin E."/>
            <person name="Drula E."/>
            <person name="Courty P.E."/>
            <person name="Chicoki N."/>
            <person name="Fauchery L."/>
            <person name="Kohler A."/>
            <person name="Kuo A."/>
            <person name="Labutti K."/>
            <person name="Pangilinan J."/>
            <person name="Lipzen A."/>
            <person name="Riley R."/>
            <person name="Andreopoulos W."/>
            <person name="He G."/>
            <person name="Johnson J."/>
            <person name="Barry K.W."/>
            <person name="Grigoriev I.V."/>
            <person name="Nagy L."/>
            <person name="Hibbett D."/>
            <person name="Henrissat B."/>
            <person name="Matheny P.B."/>
            <person name="Labbe J."/>
            <person name="Martin F."/>
        </authorList>
    </citation>
    <scope>NUCLEOTIDE SEQUENCE</scope>
    <source>
        <strain evidence="1">FP105234-sp</strain>
    </source>
</reference>
<evidence type="ECO:0000313" key="1">
    <source>
        <dbReference type="EMBL" id="KAI0045827.1"/>
    </source>
</evidence>
<organism evidence="1 2">
    <name type="scientific">Auriscalpium vulgare</name>
    <dbReference type="NCBI Taxonomy" id="40419"/>
    <lineage>
        <taxon>Eukaryota</taxon>
        <taxon>Fungi</taxon>
        <taxon>Dikarya</taxon>
        <taxon>Basidiomycota</taxon>
        <taxon>Agaricomycotina</taxon>
        <taxon>Agaricomycetes</taxon>
        <taxon>Russulales</taxon>
        <taxon>Auriscalpiaceae</taxon>
        <taxon>Auriscalpium</taxon>
    </lineage>
</organism>
<comment type="caution">
    <text evidence="1">The sequence shown here is derived from an EMBL/GenBank/DDBJ whole genome shotgun (WGS) entry which is preliminary data.</text>
</comment>
<dbReference type="EMBL" id="MU275941">
    <property type="protein sequence ID" value="KAI0045827.1"/>
    <property type="molecule type" value="Genomic_DNA"/>
</dbReference>
<gene>
    <name evidence="1" type="ORF">FA95DRAFT_86673</name>
</gene>
<evidence type="ECO:0000313" key="2">
    <source>
        <dbReference type="Proteomes" id="UP000814033"/>
    </source>
</evidence>
<keyword evidence="2" id="KW-1185">Reference proteome</keyword>
<proteinExistence type="predicted"/>